<reference evidence="2" key="1">
    <citation type="submission" date="2009-01" db="EMBL/GenBank/DDBJ databases">
        <title>Complete sequence of chromosome Cyanothece sp. PCC 7425.</title>
        <authorList>
            <consortium name="US DOE Joint Genome Institute"/>
            <person name="Lucas S."/>
            <person name="Copeland A."/>
            <person name="Lapidus A."/>
            <person name="Glavina del Rio T."/>
            <person name="Dalin E."/>
            <person name="Tice H."/>
            <person name="Bruce D."/>
            <person name="Goodwin L."/>
            <person name="Pitluck S."/>
            <person name="Sims D."/>
            <person name="Meineke L."/>
            <person name="Brettin T."/>
            <person name="Detter J.C."/>
            <person name="Han C."/>
            <person name="Larimer F."/>
            <person name="Land M."/>
            <person name="Hauser L."/>
            <person name="Kyrpides N."/>
            <person name="Ovchinnikova G."/>
            <person name="Liberton M."/>
            <person name="Stoeckel J."/>
            <person name="Banerjee A."/>
            <person name="Singh A."/>
            <person name="Page L."/>
            <person name="Sato H."/>
            <person name="Zhao L."/>
            <person name="Sherman L."/>
            <person name="Pakrasi H."/>
            <person name="Richardson P."/>
        </authorList>
    </citation>
    <scope>NUCLEOTIDE SEQUENCE</scope>
    <source>
        <strain evidence="2">PCC 7425</strain>
    </source>
</reference>
<feature type="binding site" evidence="1">
    <location>
        <position position="271"/>
    </location>
    <ligand>
        <name>Mg(2+)</name>
        <dbReference type="ChEBI" id="CHEBI:18420"/>
        <label>1</label>
    </ligand>
</feature>
<dbReference type="InterPro" id="IPR050792">
    <property type="entry name" value="ADP-ribosylglycohydrolase"/>
</dbReference>
<feature type="binding site" evidence="1">
    <location>
        <position position="53"/>
    </location>
    <ligand>
        <name>Mg(2+)</name>
        <dbReference type="ChEBI" id="CHEBI:18420"/>
        <label>1</label>
    </ligand>
</feature>
<comment type="cofactor">
    <cofactor evidence="1">
        <name>Mg(2+)</name>
        <dbReference type="ChEBI" id="CHEBI:18420"/>
    </cofactor>
    <text evidence="1">Binds 2 magnesium ions per subunit.</text>
</comment>
<dbReference type="PANTHER" id="PTHR16222:SF12">
    <property type="entry name" value="ADP-RIBOSYLGLYCOHYDROLASE-RELATED"/>
    <property type="match status" value="1"/>
</dbReference>
<gene>
    <name evidence="2" type="ordered locus">Cyan7425_4607</name>
</gene>
<dbReference type="OrthoDB" id="9798107at2"/>
<dbReference type="Pfam" id="PF03747">
    <property type="entry name" value="ADP_ribosyl_GH"/>
    <property type="match status" value="1"/>
</dbReference>
<dbReference type="eggNOG" id="COG1397">
    <property type="taxonomic scope" value="Bacteria"/>
</dbReference>
<protein>
    <submittedName>
        <fullName evidence="2">ADP-ribosylation/Crystallin J1</fullName>
    </submittedName>
</protein>
<dbReference type="AlphaFoldDB" id="B8HKS1"/>
<feature type="binding site" evidence="1">
    <location>
        <position position="51"/>
    </location>
    <ligand>
        <name>Mg(2+)</name>
        <dbReference type="ChEBI" id="CHEBI:18420"/>
        <label>1</label>
    </ligand>
</feature>
<organism evidence="2">
    <name type="scientific">Cyanothece sp. (strain PCC 7425 / ATCC 29141)</name>
    <dbReference type="NCBI Taxonomy" id="395961"/>
    <lineage>
        <taxon>Bacteria</taxon>
        <taxon>Bacillati</taxon>
        <taxon>Cyanobacteriota</taxon>
        <taxon>Cyanophyceae</taxon>
        <taxon>Gomontiellales</taxon>
        <taxon>Cyanothecaceae</taxon>
        <taxon>Cyanothece</taxon>
    </lineage>
</organism>
<sequence length="360" mass="39081">MRNDQRVGSILGTAIGDAMGLPYEGLSRRRAARLLGPPNQYRFLLNWGMVSDDTEHTCMVAQALIASGGDVLKFQRHLAWRLRWWLLTLPAGIGLATLKSILRLWCGFKPEHSGIYSAGNGPAMRAALLGVAIADLDQLQPFVRASSRLTHTDPRAEYGALTIALAARYASVHDVCAHDVCESEQGAGEQLLQHLQDCGGEEAHDLILRLRQALNSVARGESTVTFAASLGLAQGVSGYVYDSVPVAVHAWLSHPHDFRAAIVAAIECGGDTDSIAAMVGGIVGAGVGKAGLPREWLEHLWEPLASVPWMERLALQLDATISSGQPAKPLQLPFFYLCLRNLFFLVIVLMHGLRRLLPPY</sequence>
<evidence type="ECO:0000256" key="1">
    <source>
        <dbReference type="PIRSR" id="PIRSR605502-1"/>
    </source>
</evidence>
<feature type="binding site" evidence="1">
    <location>
        <position position="273"/>
    </location>
    <ligand>
        <name>Mg(2+)</name>
        <dbReference type="ChEBI" id="CHEBI:18420"/>
        <label>1</label>
    </ligand>
</feature>
<feature type="binding site" evidence="1">
    <location>
        <position position="52"/>
    </location>
    <ligand>
        <name>Mg(2+)</name>
        <dbReference type="ChEBI" id="CHEBI:18420"/>
        <label>1</label>
    </ligand>
</feature>
<dbReference type="Gene3D" id="1.10.4080.10">
    <property type="entry name" value="ADP-ribosylation/Crystallin J1"/>
    <property type="match status" value="1"/>
</dbReference>
<dbReference type="SUPFAM" id="SSF101478">
    <property type="entry name" value="ADP-ribosylglycohydrolase"/>
    <property type="match status" value="1"/>
</dbReference>
<feature type="binding site" evidence="1">
    <location>
        <position position="274"/>
    </location>
    <ligand>
        <name>Mg(2+)</name>
        <dbReference type="ChEBI" id="CHEBI:18420"/>
        <label>1</label>
    </ligand>
</feature>
<dbReference type="HOGENOM" id="CLU_024566_7_0_3"/>
<dbReference type="PANTHER" id="PTHR16222">
    <property type="entry name" value="ADP-RIBOSYLGLYCOHYDROLASE"/>
    <property type="match status" value="1"/>
</dbReference>
<keyword evidence="1" id="KW-0479">Metal-binding</keyword>
<evidence type="ECO:0000313" key="2">
    <source>
        <dbReference type="EMBL" id="ACL46915.1"/>
    </source>
</evidence>
<dbReference type="GO" id="GO:0046872">
    <property type="term" value="F:metal ion binding"/>
    <property type="evidence" value="ECO:0007669"/>
    <property type="project" value="UniProtKB-KW"/>
</dbReference>
<accession>B8HKS1</accession>
<dbReference type="STRING" id="395961.Cyan7425_4607"/>
<name>B8HKS1_CYAP4</name>
<proteinExistence type="predicted"/>
<keyword evidence="1" id="KW-0460">Magnesium</keyword>
<dbReference type="KEGG" id="cyn:Cyan7425_4607"/>
<dbReference type="InterPro" id="IPR005502">
    <property type="entry name" value="Ribosyl_crysJ1"/>
</dbReference>
<dbReference type="InterPro" id="IPR036705">
    <property type="entry name" value="Ribosyl_crysJ1_sf"/>
</dbReference>
<dbReference type="EMBL" id="CP001344">
    <property type="protein sequence ID" value="ACL46915.1"/>
    <property type="molecule type" value="Genomic_DNA"/>
</dbReference>